<dbReference type="InterPro" id="IPR050659">
    <property type="entry name" value="Peptidase_M24B"/>
</dbReference>
<dbReference type="Pfam" id="PF01321">
    <property type="entry name" value="Creatinase_N"/>
    <property type="match status" value="1"/>
</dbReference>
<accession>A0ABW0HAW1</accession>
<dbReference type="InterPro" id="IPR036005">
    <property type="entry name" value="Creatinase/aminopeptidase-like"/>
</dbReference>
<dbReference type="PANTHER" id="PTHR46112">
    <property type="entry name" value="AMINOPEPTIDASE"/>
    <property type="match status" value="1"/>
</dbReference>
<dbReference type="EMBL" id="JBHSLV010000028">
    <property type="protein sequence ID" value="MFC5394211.1"/>
    <property type="molecule type" value="Genomic_DNA"/>
</dbReference>
<dbReference type="Gene3D" id="3.90.230.10">
    <property type="entry name" value="Creatinase/methionine aminopeptidase superfamily"/>
    <property type="match status" value="1"/>
</dbReference>
<protein>
    <submittedName>
        <fullName evidence="3">M24 family metallopeptidase</fullName>
    </submittedName>
</protein>
<dbReference type="Pfam" id="PF00557">
    <property type="entry name" value="Peptidase_M24"/>
    <property type="match status" value="1"/>
</dbReference>
<gene>
    <name evidence="3" type="ORF">ACFPPC_16345</name>
</gene>
<dbReference type="SUPFAM" id="SSF53092">
    <property type="entry name" value="Creatinase/prolidase N-terminal domain"/>
    <property type="match status" value="1"/>
</dbReference>
<keyword evidence="4" id="KW-1185">Reference proteome</keyword>
<evidence type="ECO:0000313" key="4">
    <source>
        <dbReference type="Proteomes" id="UP001596104"/>
    </source>
</evidence>
<feature type="domain" description="Creatinase N-terminal" evidence="2">
    <location>
        <begin position="22"/>
        <end position="171"/>
    </location>
</feature>
<dbReference type="CDD" id="cd01066">
    <property type="entry name" value="APP_MetAP"/>
    <property type="match status" value="1"/>
</dbReference>
<dbReference type="InterPro" id="IPR000587">
    <property type="entry name" value="Creatinase_N"/>
</dbReference>
<reference evidence="4" key="1">
    <citation type="journal article" date="2019" name="Int. J. Syst. Evol. Microbiol.">
        <title>The Global Catalogue of Microorganisms (GCM) 10K type strain sequencing project: providing services to taxonomists for standard genome sequencing and annotation.</title>
        <authorList>
            <consortium name="The Broad Institute Genomics Platform"/>
            <consortium name="The Broad Institute Genome Sequencing Center for Infectious Disease"/>
            <person name="Wu L."/>
            <person name="Ma J."/>
        </authorList>
    </citation>
    <scope>NUCLEOTIDE SEQUENCE [LARGE SCALE GENOMIC DNA]</scope>
    <source>
        <strain evidence="4">CGMCC 1.16326</strain>
    </source>
</reference>
<dbReference type="InterPro" id="IPR029149">
    <property type="entry name" value="Creatin/AminoP/Spt16_N"/>
</dbReference>
<dbReference type="RefSeq" id="WP_377009389.1">
    <property type="nucleotide sequence ID" value="NZ_JBHSLV010000028.1"/>
</dbReference>
<comment type="caution">
    <text evidence="3">The sequence shown here is derived from an EMBL/GenBank/DDBJ whole genome shotgun (WGS) entry which is preliminary data.</text>
</comment>
<dbReference type="InterPro" id="IPR000994">
    <property type="entry name" value="Pept_M24"/>
</dbReference>
<dbReference type="Proteomes" id="UP001596104">
    <property type="component" value="Unassembled WGS sequence"/>
</dbReference>
<organism evidence="3 4">
    <name type="scientific">Bosea vestrisii</name>
    <dbReference type="NCBI Taxonomy" id="151416"/>
    <lineage>
        <taxon>Bacteria</taxon>
        <taxon>Pseudomonadati</taxon>
        <taxon>Pseudomonadota</taxon>
        <taxon>Alphaproteobacteria</taxon>
        <taxon>Hyphomicrobiales</taxon>
        <taxon>Boseaceae</taxon>
        <taxon>Bosea</taxon>
    </lineage>
</organism>
<proteinExistence type="predicted"/>
<name>A0ABW0HAW1_9HYPH</name>
<dbReference type="Gene3D" id="3.40.350.10">
    <property type="entry name" value="Creatinase/prolidase N-terminal domain"/>
    <property type="match status" value="1"/>
</dbReference>
<sequence length="399" mass="42457">MTADATAPVAKPTVPAEEFAERRRRAAAAARARGLAGLLVCSRGGGTLDRYADVLYLTNFYTHFPFIPDFEGNWSARAHTFLILPVDEVPELVIDVPDDGRIRLADGRVTYSDFVLDDAVKALKTAGLGSARIGLVGGDVLTFTMLNKLRVALPELVIEPADDLLMGLRSIKSPAEIALLRRASAIGSRMIEAMMDAAVTGASHGDVVAAGLNYLVPAGGMLYNSFMASGRGGDPSRFAKSNFPTWGSDKRLADGDWIRLGISGAVDGYVFDLARSKAVGPVTNRQVELFESAIASIEATLAAIRPGATAGDLGAAGLDKQKSMGFAVDGVFSAMGHGIGLGWDDPWLARGVATPIVPNMVLSVERTIMQDGYLGDYEESVLITPDGYERLTDATTRFW</sequence>
<evidence type="ECO:0000259" key="1">
    <source>
        <dbReference type="Pfam" id="PF00557"/>
    </source>
</evidence>
<evidence type="ECO:0000259" key="2">
    <source>
        <dbReference type="Pfam" id="PF01321"/>
    </source>
</evidence>
<feature type="domain" description="Peptidase M24" evidence="1">
    <location>
        <begin position="179"/>
        <end position="384"/>
    </location>
</feature>
<dbReference type="SUPFAM" id="SSF55920">
    <property type="entry name" value="Creatinase/aminopeptidase"/>
    <property type="match status" value="1"/>
</dbReference>
<evidence type="ECO:0000313" key="3">
    <source>
        <dbReference type="EMBL" id="MFC5394211.1"/>
    </source>
</evidence>
<dbReference type="PANTHER" id="PTHR46112:SF2">
    <property type="entry name" value="XAA-PRO AMINOPEPTIDASE P-RELATED"/>
    <property type="match status" value="1"/>
</dbReference>